<dbReference type="EMBL" id="KK113854">
    <property type="protein sequence ID" value="KFM61197.1"/>
    <property type="molecule type" value="Genomic_DNA"/>
</dbReference>
<reference evidence="1 2" key="1">
    <citation type="submission" date="2013-11" db="EMBL/GenBank/DDBJ databases">
        <title>Genome sequencing of Stegodyphus mimosarum.</title>
        <authorList>
            <person name="Bechsgaard J."/>
        </authorList>
    </citation>
    <scope>NUCLEOTIDE SEQUENCE [LARGE SCALE GENOMIC DNA]</scope>
</reference>
<dbReference type="AlphaFoldDB" id="A0A087T7V8"/>
<dbReference type="Proteomes" id="UP000054359">
    <property type="component" value="Unassembled WGS sequence"/>
</dbReference>
<proteinExistence type="predicted"/>
<feature type="non-terminal residue" evidence="1">
    <location>
        <position position="61"/>
    </location>
</feature>
<accession>A0A087T7V8</accession>
<name>A0A087T7V8_STEMI</name>
<sequence>MQITAYSIKCKKKKPLFQYFADATSAFPHTSKQWWYQRGESMDRAYPVFAIHCFEALAIPS</sequence>
<evidence type="ECO:0000313" key="2">
    <source>
        <dbReference type="Proteomes" id="UP000054359"/>
    </source>
</evidence>
<protein>
    <submittedName>
        <fullName evidence="1">Uncharacterized protein</fullName>
    </submittedName>
</protein>
<keyword evidence="2" id="KW-1185">Reference proteome</keyword>
<gene>
    <name evidence="1" type="ORF">X975_03150</name>
</gene>
<organism evidence="1 2">
    <name type="scientific">Stegodyphus mimosarum</name>
    <name type="common">African social velvet spider</name>
    <dbReference type="NCBI Taxonomy" id="407821"/>
    <lineage>
        <taxon>Eukaryota</taxon>
        <taxon>Metazoa</taxon>
        <taxon>Ecdysozoa</taxon>
        <taxon>Arthropoda</taxon>
        <taxon>Chelicerata</taxon>
        <taxon>Arachnida</taxon>
        <taxon>Araneae</taxon>
        <taxon>Araneomorphae</taxon>
        <taxon>Entelegynae</taxon>
        <taxon>Eresoidea</taxon>
        <taxon>Eresidae</taxon>
        <taxon>Stegodyphus</taxon>
    </lineage>
</organism>
<evidence type="ECO:0000313" key="1">
    <source>
        <dbReference type="EMBL" id="KFM61197.1"/>
    </source>
</evidence>